<name>A0A0D2WUA4_CAPO3</name>
<evidence type="ECO:0000256" key="6">
    <source>
        <dbReference type="ARBA" id="ARBA00023136"/>
    </source>
</evidence>
<keyword evidence="9" id="KW-1185">Reference proteome</keyword>
<evidence type="ECO:0000313" key="9">
    <source>
        <dbReference type="Proteomes" id="UP000008743"/>
    </source>
</evidence>
<evidence type="ECO:0000256" key="2">
    <source>
        <dbReference type="ARBA" id="ARBA00022692"/>
    </source>
</evidence>
<dbReference type="InterPro" id="IPR039205">
    <property type="entry name" value="NDUFA11"/>
</dbReference>
<dbReference type="RefSeq" id="XP_004345307.1">
    <property type="nucleotide sequence ID" value="XM_004345257.2"/>
</dbReference>
<proteinExistence type="predicted"/>
<dbReference type="STRING" id="595528.A0A0D2WUA4"/>
<dbReference type="EMBL" id="KE346370">
    <property type="protein sequence ID" value="KJE96200.1"/>
    <property type="molecule type" value="Genomic_DNA"/>
</dbReference>
<dbReference type="PANTHER" id="PTHR21382">
    <property type="entry name" value="NADH-UBIQUINONE OXIDOREDUCTASE SUBUNIT"/>
    <property type="match status" value="1"/>
</dbReference>
<dbReference type="Proteomes" id="UP000008743">
    <property type="component" value="Unassembled WGS sequence"/>
</dbReference>
<feature type="region of interest" description="Disordered" evidence="7">
    <location>
        <begin position="1"/>
        <end position="21"/>
    </location>
</feature>
<organism evidence="8 9">
    <name type="scientific">Capsaspora owczarzaki (strain ATCC 30864)</name>
    <dbReference type="NCBI Taxonomy" id="595528"/>
    <lineage>
        <taxon>Eukaryota</taxon>
        <taxon>Filasterea</taxon>
        <taxon>Capsaspora</taxon>
    </lineage>
</organism>
<dbReference type="GO" id="GO:0005743">
    <property type="term" value="C:mitochondrial inner membrane"/>
    <property type="evidence" value="ECO:0007669"/>
    <property type="project" value="UniProtKB-SubCell"/>
</dbReference>
<dbReference type="AlphaFoldDB" id="A0A0D2WUA4"/>
<protein>
    <submittedName>
        <fullName evidence="8">Uncharacterized protein</fullName>
    </submittedName>
</protein>
<evidence type="ECO:0000256" key="1">
    <source>
        <dbReference type="ARBA" id="ARBA00004448"/>
    </source>
</evidence>
<dbReference type="InParanoid" id="A0A0D2WUA4"/>
<dbReference type="OMA" id="GSHEYHP"/>
<evidence type="ECO:0000256" key="4">
    <source>
        <dbReference type="ARBA" id="ARBA00022989"/>
    </source>
</evidence>
<sequence>MHHDEASSAAPGSHEYHPRDAPTDVIGNMITTSAKLGCVGLFAGSVHAAWVQQPAVKEFTGVLLRDTAGHLGRYSVAFAAVGAAWSGTEGFVASLRHQRDPFSAAAGGAAAGAALGIQRLSLPIAVSAAVAGASIAAAAEYFGSFKQANSHQARAAHWN</sequence>
<evidence type="ECO:0000313" key="8">
    <source>
        <dbReference type="EMBL" id="KJE96200.1"/>
    </source>
</evidence>
<keyword evidence="2" id="KW-0812">Transmembrane</keyword>
<reference evidence="9" key="1">
    <citation type="submission" date="2011-02" db="EMBL/GenBank/DDBJ databases">
        <title>The Genome Sequence of Capsaspora owczarzaki ATCC 30864.</title>
        <authorList>
            <person name="Russ C."/>
            <person name="Cuomo C."/>
            <person name="Burger G."/>
            <person name="Gray M.W."/>
            <person name="Holland P.W.H."/>
            <person name="King N."/>
            <person name="Lang F.B.F."/>
            <person name="Roger A.J."/>
            <person name="Ruiz-Trillo I."/>
            <person name="Young S.K."/>
            <person name="Zeng Q."/>
            <person name="Gargeya S."/>
            <person name="Alvarado L."/>
            <person name="Berlin A."/>
            <person name="Chapman S.B."/>
            <person name="Chen Z."/>
            <person name="Freedman E."/>
            <person name="Gellesch M."/>
            <person name="Goldberg J."/>
            <person name="Griggs A."/>
            <person name="Gujja S."/>
            <person name="Heilman E."/>
            <person name="Heiman D."/>
            <person name="Howarth C."/>
            <person name="Mehta T."/>
            <person name="Neiman D."/>
            <person name="Pearson M."/>
            <person name="Roberts A."/>
            <person name="Saif S."/>
            <person name="Shea T."/>
            <person name="Shenoy N."/>
            <person name="Sisk P."/>
            <person name="Stolte C."/>
            <person name="Sykes S."/>
            <person name="White J."/>
            <person name="Yandava C."/>
            <person name="Haas B."/>
            <person name="Nusbaum C."/>
            <person name="Birren B."/>
        </authorList>
    </citation>
    <scope>NUCLEOTIDE SEQUENCE</scope>
    <source>
        <strain evidence="9">ATCC 30864</strain>
    </source>
</reference>
<keyword evidence="3" id="KW-0999">Mitochondrion inner membrane</keyword>
<comment type="subcellular location">
    <subcellularLocation>
        <location evidence="1">Mitochondrion inner membrane</location>
        <topology evidence="1">Multi-pass membrane protein</topology>
    </subcellularLocation>
</comment>
<evidence type="ECO:0000256" key="7">
    <source>
        <dbReference type="SAM" id="MobiDB-lite"/>
    </source>
</evidence>
<dbReference type="GO" id="GO:0045271">
    <property type="term" value="C:respiratory chain complex I"/>
    <property type="evidence" value="ECO:0007669"/>
    <property type="project" value="InterPro"/>
</dbReference>
<gene>
    <name evidence="8" type="ORF">CAOG_006558</name>
</gene>
<evidence type="ECO:0000256" key="5">
    <source>
        <dbReference type="ARBA" id="ARBA00023128"/>
    </source>
</evidence>
<keyword evidence="4" id="KW-1133">Transmembrane helix</keyword>
<dbReference type="GO" id="GO:0006120">
    <property type="term" value="P:mitochondrial electron transport, NADH to ubiquinone"/>
    <property type="evidence" value="ECO:0007669"/>
    <property type="project" value="InterPro"/>
</dbReference>
<keyword evidence="6" id="KW-0472">Membrane</keyword>
<evidence type="ECO:0000256" key="3">
    <source>
        <dbReference type="ARBA" id="ARBA00022792"/>
    </source>
</evidence>
<dbReference type="PANTHER" id="PTHR21382:SF1">
    <property type="entry name" value="NADH DEHYDROGENASE [UBIQUINONE] 1 ALPHA SUBCOMPLEX SUBUNIT 11"/>
    <property type="match status" value="1"/>
</dbReference>
<accession>A0A0D2WUA4</accession>
<keyword evidence="5" id="KW-0496">Mitochondrion</keyword>